<dbReference type="AlphaFoldDB" id="A0A2H1KMM2"/>
<name>A0A2H1KMM2_BREAU</name>
<dbReference type="Proteomes" id="UP000234327">
    <property type="component" value="Unassembled WGS sequence"/>
</dbReference>
<proteinExistence type="predicted"/>
<protein>
    <submittedName>
        <fullName evidence="1">Uncharacterized protein</fullName>
    </submittedName>
</protein>
<gene>
    <name evidence="1" type="ORF">BAURA63_03497</name>
</gene>
<dbReference type="RefSeq" id="WP_101598782.1">
    <property type="nucleotide sequence ID" value="NZ_FXYZ01000026.1"/>
</dbReference>
<reference evidence="1 2" key="1">
    <citation type="submission" date="2017-03" db="EMBL/GenBank/DDBJ databases">
        <authorList>
            <person name="Afonso C.L."/>
            <person name="Miller P.J."/>
            <person name="Scott M.A."/>
            <person name="Spackman E."/>
            <person name="Goraichik I."/>
            <person name="Dimitrov K.M."/>
            <person name="Suarez D.L."/>
            <person name="Swayne D.E."/>
        </authorList>
    </citation>
    <scope>NUCLEOTIDE SEQUENCE [LARGE SCALE GENOMIC DNA]</scope>
    <source>
        <strain evidence="2">6(3)</strain>
    </source>
</reference>
<evidence type="ECO:0000313" key="1">
    <source>
        <dbReference type="EMBL" id="SMY01053.1"/>
    </source>
</evidence>
<dbReference type="EMBL" id="FXYZ01000026">
    <property type="protein sequence ID" value="SMY01053.1"/>
    <property type="molecule type" value="Genomic_DNA"/>
</dbReference>
<organism evidence="1 2">
    <name type="scientific">Brevibacterium aurantiacum</name>
    <dbReference type="NCBI Taxonomy" id="273384"/>
    <lineage>
        <taxon>Bacteria</taxon>
        <taxon>Bacillati</taxon>
        <taxon>Actinomycetota</taxon>
        <taxon>Actinomycetes</taxon>
        <taxon>Micrococcales</taxon>
        <taxon>Brevibacteriaceae</taxon>
        <taxon>Brevibacterium</taxon>
    </lineage>
</organism>
<evidence type="ECO:0000313" key="2">
    <source>
        <dbReference type="Proteomes" id="UP000234327"/>
    </source>
</evidence>
<sequence length="78" mass="8524">MVPKQASQPEEWVTAVVKAQKKFEKASKQYEKVGQERIEMFNAAINDGGMSAYGISKALGGNPTANRVARLVAADRKK</sequence>
<accession>A0A2H1KMM2</accession>